<feature type="transmembrane region" description="Helical" evidence="1">
    <location>
        <begin position="245"/>
        <end position="266"/>
    </location>
</feature>
<feature type="transmembrane region" description="Helical" evidence="1">
    <location>
        <begin position="204"/>
        <end position="225"/>
    </location>
</feature>
<feature type="transmembrane region" description="Helical" evidence="1">
    <location>
        <begin position="108"/>
        <end position="129"/>
    </location>
</feature>
<dbReference type="RefSeq" id="WP_200507755.1">
    <property type="nucleotide sequence ID" value="NZ_JAEHFX010000012.1"/>
</dbReference>
<evidence type="ECO:0000256" key="1">
    <source>
        <dbReference type="SAM" id="Phobius"/>
    </source>
</evidence>
<dbReference type="Pfam" id="PF06724">
    <property type="entry name" value="DUF1206"/>
    <property type="match status" value="3"/>
</dbReference>
<evidence type="ECO:0000313" key="4">
    <source>
        <dbReference type="Proteomes" id="UP000644147"/>
    </source>
</evidence>
<comment type="caution">
    <text evidence="3">The sequence shown here is derived from an EMBL/GenBank/DDBJ whole genome shotgun (WGS) entry which is preliminary data.</text>
</comment>
<feature type="domain" description="DUF1206" evidence="2">
    <location>
        <begin position="109"/>
        <end position="175"/>
    </location>
</feature>
<protein>
    <submittedName>
        <fullName evidence="3">DUF1206 domain-containing protein</fullName>
    </submittedName>
</protein>
<gene>
    <name evidence="3" type="ORF">I5M27_17860</name>
</gene>
<feature type="transmembrane region" description="Helical" evidence="1">
    <location>
        <begin position="67"/>
        <end position="88"/>
    </location>
</feature>
<reference evidence="3 4" key="1">
    <citation type="submission" date="2020-12" db="EMBL/GenBank/DDBJ databases">
        <title>Bacterial novel species Adhaeribacter sp. BT258 isolated from soil.</title>
        <authorList>
            <person name="Jung H.-Y."/>
        </authorList>
    </citation>
    <scope>NUCLEOTIDE SEQUENCE [LARGE SCALE GENOMIC DNA]</scope>
    <source>
        <strain evidence="3 4">BT258</strain>
    </source>
</reference>
<dbReference type="InterPro" id="IPR009597">
    <property type="entry name" value="DUF1206"/>
</dbReference>
<name>A0ABS1C663_9BACT</name>
<organism evidence="3 4">
    <name type="scientific">Adhaeribacter terrigena</name>
    <dbReference type="NCBI Taxonomy" id="2793070"/>
    <lineage>
        <taxon>Bacteria</taxon>
        <taxon>Pseudomonadati</taxon>
        <taxon>Bacteroidota</taxon>
        <taxon>Cytophagia</taxon>
        <taxon>Cytophagales</taxon>
        <taxon>Hymenobacteraceae</taxon>
        <taxon>Adhaeribacter</taxon>
    </lineage>
</organism>
<keyword evidence="1" id="KW-1133">Transmembrane helix</keyword>
<feature type="domain" description="DUF1206" evidence="2">
    <location>
        <begin position="202"/>
        <end position="270"/>
    </location>
</feature>
<sequence length="275" mass="30025">MKDIANYVPGPPPKWVERFARLGLTAKGIVYCLIGMLAFMAAFELRGSTEKSADKKGVFQFLLEQPMGKVMLAIIGIGLLFYAAWRLIQALRDSENKGKNAKGIGKRIAYLFSGLIYGGLAIIALKMVLGKPTGNADSRQTLAGEILSQPFGQWLLGAVALGMAVIGIYQFYYGLSDNYKKKVHGSGIKNEYESLMIWAGKFGYMARGVVWLLIGYLFFNAALHANPKSAGGTGSAFQFLEEVSYGSYLLGAVALGLLCYGVFMFMRARYQPISS</sequence>
<evidence type="ECO:0000259" key="2">
    <source>
        <dbReference type="Pfam" id="PF06724"/>
    </source>
</evidence>
<accession>A0ABS1C663</accession>
<keyword evidence="4" id="KW-1185">Reference proteome</keyword>
<evidence type="ECO:0000313" key="3">
    <source>
        <dbReference type="EMBL" id="MBK0404862.1"/>
    </source>
</evidence>
<feature type="transmembrane region" description="Helical" evidence="1">
    <location>
        <begin position="28"/>
        <end position="47"/>
    </location>
</feature>
<dbReference type="EMBL" id="JAEHFX010000012">
    <property type="protein sequence ID" value="MBK0404862.1"/>
    <property type="molecule type" value="Genomic_DNA"/>
</dbReference>
<dbReference type="Proteomes" id="UP000644147">
    <property type="component" value="Unassembled WGS sequence"/>
</dbReference>
<feature type="domain" description="DUF1206" evidence="2">
    <location>
        <begin position="22"/>
        <end position="92"/>
    </location>
</feature>
<feature type="transmembrane region" description="Helical" evidence="1">
    <location>
        <begin position="151"/>
        <end position="172"/>
    </location>
</feature>
<keyword evidence="1" id="KW-0812">Transmembrane</keyword>
<proteinExistence type="predicted"/>
<keyword evidence="1" id="KW-0472">Membrane</keyword>